<dbReference type="InterPro" id="IPR019219">
    <property type="entry name" value="DUF2130"/>
</dbReference>
<dbReference type="PIRSF" id="PIRSF005850">
    <property type="entry name" value="UCP005850"/>
    <property type="match status" value="1"/>
</dbReference>
<reference evidence="2 3" key="1">
    <citation type="submission" date="2018-08" db="EMBL/GenBank/DDBJ databases">
        <title>The reduced genetic potential of extracellular carbohydrate catabolism in Euzebyella marina RN62, a Flavobacteriia bacterium isolated from the hadal water.</title>
        <authorList>
            <person name="Xue C."/>
        </authorList>
    </citation>
    <scope>NUCLEOTIDE SEQUENCE [LARGE SCALE GENOMIC DNA]</scope>
    <source>
        <strain evidence="2 3">RN62</strain>
    </source>
</reference>
<dbReference type="Proteomes" id="UP000276309">
    <property type="component" value="Chromosome"/>
</dbReference>
<sequence length="424" mass="49794">MNKNTEVKCPNCQEVFKVDDSVYSDIVKQVRDQQFQDEIKNRLDIAERQKADALQLKESQLINEFQQKFAEKQREIDRLREKSKTELIQEVSKKDNTIRDLQSKLEQAETQKKLELQEAVSVLEKEKDKLENNLKTKEVEKELLAKSLKDDFRRELETKDQVIKYRDEEIERLKDYKQKLSTKMVGETLEQHCEIEFNKIRPTAFPNAYFEKDNDASGGSKGDFIFKDKDANDNEIVSIMFEMKNENDQTATKKRNEDFFAKLDKDRNAKGCEYAVLVSLLEADNEFYNTGIVDVSYKYDKMYVIRPQFFIPMITLLRNAGKKSLEYKTELSIMRNQNLDITNFEEKINDFKTGFARNYDLASRQFGDAIKEIDKTMTHLQKTKDALLASVNNLRLANNKAEDLTIKKLTYNNPTMKEKFNELK</sequence>
<feature type="coiled-coil region" evidence="1">
    <location>
        <begin position="36"/>
        <end position="147"/>
    </location>
</feature>
<keyword evidence="1" id="KW-0175">Coiled coil</keyword>
<dbReference type="OrthoDB" id="3224137at2"/>
<name>A0A3G2LBW6_9FLAO</name>
<dbReference type="AlphaFoldDB" id="A0A3G2LBW6"/>
<evidence type="ECO:0000313" key="3">
    <source>
        <dbReference type="Proteomes" id="UP000276309"/>
    </source>
</evidence>
<evidence type="ECO:0000313" key="2">
    <source>
        <dbReference type="EMBL" id="AYN69683.1"/>
    </source>
</evidence>
<dbReference type="KEGG" id="emar:D1013_08865"/>
<dbReference type="RefSeq" id="WP_121850671.1">
    <property type="nucleotide sequence ID" value="NZ_CP032050.1"/>
</dbReference>
<proteinExistence type="predicted"/>
<evidence type="ECO:0000256" key="1">
    <source>
        <dbReference type="SAM" id="Coils"/>
    </source>
</evidence>
<gene>
    <name evidence="2" type="ORF">D1013_08865</name>
</gene>
<dbReference type="Pfam" id="PF09903">
    <property type="entry name" value="DUF2130"/>
    <property type="match status" value="1"/>
</dbReference>
<dbReference type="EMBL" id="CP032050">
    <property type="protein sequence ID" value="AYN69683.1"/>
    <property type="molecule type" value="Genomic_DNA"/>
</dbReference>
<keyword evidence="3" id="KW-1185">Reference proteome</keyword>
<organism evidence="2 3">
    <name type="scientific">Euzebyella marina</name>
    <dbReference type="NCBI Taxonomy" id="1761453"/>
    <lineage>
        <taxon>Bacteria</taxon>
        <taxon>Pseudomonadati</taxon>
        <taxon>Bacteroidota</taxon>
        <taxon>Flavobacteriia</taxon>
        <taxon>Flavobacteriales</taxon>
        <taxon>Flavobacteriaceae</taxon>
        <taxon>Euzebyella</taxon>
    </lineage>
</organism>
<protein>
    <submittedName>
        <fullName evidence="2">DUF2130 domain-containing protein</fullName>
    </submittedName>
</protein>
<accession>A0A3G2LBW6</accession>